<dbReference type="EMBL" id="CAJPWZ010002734">
    <property type="protein sequence ID" value="CAG2244370.1"/>
    <property type="molecule type" value="Genomic_DNA"/>
</dbReference>
<gene>
    <name evidence="3" type="ORF">MEDL_56438</name>
</gene>
<feature type="coiled-coil region" evidence="2">
    <location>
        <begin position="209"/>
        <end position="271"/>
    </location>
</feature>
<reference evidence="3" key="1">
    <citation type="submission" date="2021-03" db="EMBL/GenBank/DDBJ databases">
        <authorList>
            <person name="Bekaert M."/>
        </authorList>
    </citation>
    <scope>NUCLEOTIDE SEQUENCE</scope>
</reference>
<protein>
    <submittedName>
        <fullName evidence="3">Uncharacterized protein</fullName>
    </submittedName>
</protein>
<evidence type="ECO:0000313" key="4">
    <source>
        <dbReference type="Proteomes" id="UP000683360"/>
    </source>
</evidence>
<keyword evidence="4" id="KW-1185">Reference proteome</keyword>
<dbReference type="InterPro" id="IPR022894">
    <property type="entry name" value="Oligoribonuclease"/>
</dbReference>
<dbReference type="PANTHER" id="PTHR11046">
    <property type="entry name" value="OLIGORIBONUCLEASE, MITOCHONDRIAL"/>
    <property type="match status" value="1"/>
</dbReference>
<keyword evidence="1" id="KW-0378">Hydrolase</keyword>
<dbReference type="AlphaFoldDB" id="A0A8S3UTE0"/>
<dbReference type="PANTHER" id="PTHR11046:SF29">
    <property type="match status" value="1"/>
</dbReference>
<feature type="coiled-coil region" evidence="2">
    <location>
        <begin position="512"/>
        <end position="539"/>
    </location>
</feature>
<comment type="caution">
    <text evidence="3">The sequence shown here is derived from an EMBL/GenBank/DDBJ whole genome shotgun (WGS) entry which is preliminary data.</text>
</comment>
<evidence type="ECO:0000256" key="2">
    <source>
        <dbReference type="SAM" id="Coils"/>
    </source>
</evidence>
<evidence type="ECO:0000313" key="3">
    <source>
        <dbReference type="EMBL" id="CAG2244370.1"/>
    </source>
</evidence>
<evidence type="ECO:0000256" key="1">
    <source>
        <dbReference type="ARBA" id="ARBA00022722"/>
    </source>
</evidence>
<keyword evidence="2" id="KW-0175">Coiled coil</keyword>
<keyword evidence="1" id="KW-0540">Nuclease</keyword>
<accession>A0A8S3UTE0</accession>
<dbReference type="OrthoDB" id="3052721at2759"/>
<dbReference type="GO" id="GO:0000175">
    <property type="term" value="F:3'-5'-RNA exonuclease activity"/>
    <property type="evidence" value="ECO:0007669"/>
    <property type="project" value="InterPro"/>
</dbReference>
<sequence length="1067" mass="121497">MGFRAVYSHLVFTVTSLSLEDSEDPIPNWPIKLPENLYDLSNTASDGSFHYFSNLTTGQFICLIHTAKNFEIYNLKVKKGSSSFDKWIDIATVWLSHFTKTSLNAKAIWALFNRRQKKFKELQKCFNARNDPKVKEKLIRFLNDKLILPGEKKESFQNEITNATCTTDLDTSSTCANINVTYNDSVDYSRIVKRNKQLAKNLSKQSTILKSNSAKLNSIKMENNNLKTELSKKKKRLSGVDKDVISQINRLKKKSQDLSKKSKELKSLKLRSTHQQKQLMTMKKEIGHLSNVVSESLDLADEKENTTSEVQQKLYSVNKLLKSTKKKVQRRNRNISGLKSKLHEAYGKFETDTESMQLYYNGIVENLKNQNQLNSEMQKMKIEEMKNLETQSGGKYKGEVRLLYYDLLTKGVSANTIQSVVRTVLENMTEYDTTKLKLPSRSTAQRMVSEAGELVKIRTAYELSKEKTMLCHQSDGTTKNLIHWGAHAVKLLPNDDPNNPKFFTLTVSPVSSGKADDTVKQLQDQLEELSELANKLGLDNDENSFSISRIGARMSDRAANEKRVSKLIMEKKDNGNLYTFTCAAHKINNMASAMTDASANALYVIDKKMRGMHGAKKHIYECNKLLCEHARKEYGLGVDFKAYTLCNDQNSGSDLFRPIVGSRYLIFLQNAIPTLSAREIVLMYLEDIKDAKETPGLNRLEYSVQQGYLNTTTVTEEIAFALMYFYVCSPLMQKAKSTKSPLEMNGFYEMTIAKLQEWSVDPSGLINGDDLLWENAKGPQVYIPYMTEIHKMTSENIILIDTLKVMAKAGKDKLHAHAVEHLPGGEYAQPTQDMLNAARTVGEATNDRIESMFGMLDRQMKLAPSSNPVNVNSLISAKQDKPVQWLKTSKLSIQNVCEIAMTKASQKRKNEGTRIEQIKKRFLENKEERAQKIAKRRKIRQERKRRLDESLKEAKLHLCRKNKSVKNMNKTQLLKQVKLWRALAEVQHVNSNDVLKNFNKLSPTEQVLHLKTIIGANKQLVIQEWESSDEETLSNVKGAQKGLFQENDEWSSSDEETLDMACALVHL</sequence>
<proteinExistence type="predicted"/>
<organism evidence="3 4">
    <name type="scientific">Mytilus edulis</name>
    <name type="common">Blue mussel</name>
    <dbReference type="NCBI Taxonomy" id="6550"/>
    <lineage>
        <taxon>Eukaryota</taxon>
        <taxon>Metazoa</taxon>
        <taxon>Spiralia</taxon>
        <taxon>Lophotrochozoa</taxon>
        <taxon>Mollusca</taxon>
        <taxon>Bivalvia</taxon>
        <taxon>Autobranchia</taxon>
        <taxon>Pteriomorphia</taxon>
        <taxon>Mytilida</taxon>
        <taxon>Mytiloidea</taxon>
        <taxon>Mytilidae</taxon>
        <taxon>Mytilinae</taxon>
        <taxon>Mytilus</taxon>
    </lineage>
</organism>
<name>A0A8S3UTE0_MYTED</name>
<dbReference type="Proteomes" id="UP000683360">
    <property type="component" value="Unassembled WGS sequence"/>
</dbReference>